<dbReference type="OrthoDB" id="166981at2"/>
<sequence length="242" mass="27280">MVLMTYFLIGSIDNRKVGMQIPENLESLINFLLMNIQSDPHHNFSAQKRQEIYEAFGPRTDHQAARARGWLAVITARHVLSIFEQALPDENHPRKLIEMAEATLRGKFSVEEAIREAAEGHEISGRLWGHEETEVTWNAYLAGTAAHRALAEAAGVDPFMRISWIRASDSPDQGGQPIPFDQLPDEKLAEWLGDTAAAAAVAHAYDSDQLKSDPQKLLEFWRWWLKDAITAAWNCMEANDDC</sequence>
<dbReference type="Proteomes" id="UP000055060">
    <property type="component" value="Unassembled WGS sequence"/>
</dbReference>
<dbReference type="AlphaFoldDB" id="A0A0S7BHM1"/>
<accession>A0A0S7BHM1</accession>
<gene>
    <name evidence="2" type="ORF">LARV_01373</name>
</gene>
<protein>
    <recommendedName>
        <fullName evidence="1">Immunity protein Imm5 domain-containing protein</fullName>
    </recommendedName>
</protein>
<evidence type="ECO:0000259" key="1">
    <source>
        <dbReference type="Pfam" id="PF14423"/>
    </source>
</evidence>
<feature type="domain" description="Immunity protein Imm5" evidence="1">
    <location>
        <begin position="32"/>
        <end position="230"/>
    </location>
</feature>
<organism evidence="2">
    <name type="scientific">Longilinea arvoryzae</name>
    <dbReference type="NCBI Taxonomy" id="360412"/>
    <lineage>
        <taxon>Bacteria</taxon>
        <taxon>Bacillati</taxon>
        <taxon>Chloroflexota</taxon>
        <taxon>Anaerolineae</taxon>
        <taxon>Anaerolineales</taxon>
        <taxon>Anaerolineaceae</taxon>
        <taxon>Longilinea</taxon>
    </lineage>
</organism>
<dbReference type="STRING" id="360412.LARV_01373"/>
<dbReference type="EMBL" id="DF967972">
    <property type="protein sequence ID" value="GAP13618.1"/>
    <property type="molecule type" value="Genomic_DNA"/>
</dbReference>
<evidence type="ECO:0000313" key="2">
    <source>
        <dbReference type="EMBL" id="GAP13618.1"/>
    </source>
</evidence>
<dbReference type="InterPro" id="IPR025675">
    <property type="entry name" value="Imm5"/>
</dbReference>
<reference evidence="2" key="1">
    <citation type="submission" date="2015-07" db="EMBL/GenBank/DDBJ databases">
        <title>Draft Genome Sequences of Anaerolinea thermolimosa IMO-1, Bellilinea caldifistulae GOMI-1, Leptolinea tardivitalis YMTK-2, Levilinea saccharolytica KIBI-1,Longilinea arvoryzae KOME-1, Previously Described as Members of the Anaerolineaceae (Chloroflexi).</title>
        <authorList>
            <person name="Sekiguchi Y."/>
            <person name="Ohashi A."/>
            <person name="Matsuura N."/>
            <person name="Tourlousse M.D."/>
        </authorList>
    </citation>
    <scope>NUCLEOTIDE SEQUENCE [LARGE SCALE GENOMIC DNA]</scope>
    <source>
        <strain evidence="2">KOME-1</strain>
    </source>
</reference>
<name>A0A0S7BHM1_9CHLR</name>
<keyword evidence="3" id="KW-1185">Reference proteome</keyword>
<dbReference type="Pfam" id="PF14423">
    <property type="entry name" value="Imm5"/>
    <property type="match status" value="1"/>
</dbReference>
<evidence type="ECO:0000313" key="3">
    <source>
        <dbReference type="Proteomes" id="UP000055060"/>
    </source>
</evidence>
<proteinExistence type="predicted"/>